<dbReference type="PANTHER" id="PTHR11803:SF58">
    <property type="entry name" value="PROTEIN HMF1-RELATED"/>
    <property type="match status" value="1"/>
</dbReference>
<accession>A0ABU1F6C8</accession>
<evidence type="ECO:0000256" key="1">
    <source>
        <dbReference type="ARBA" id="ARBA00010552"/>
    </source>
</evidence>
<dbReference type="InterPro" id="IPR006175">
    <property type="entry name" value="YjgF/YER057c/UK114"/>
</dbReference>
<evidence type="ECO:0000313" key="3">
    <source>
        <dbReference type="Proteomes" id="UP001247754"/>
    </source>
</evidence>
<dbReference type="InterPro" id="IPR035959">
    <property type="entry name" value="RutC-like_sf"/>
</dbReference>
<dbReference type="SUPFAM" id="SSF55298">
    <property type="entry name" value="YjgF-like"/>
    <property type="match status" value="1"/>
</dbReference>
<evidence type="ECO:0000313" key="2">
    <source>
        <dbReference type="EMBL" id="MDR5652429.1"/>
    </source>
</evidence>
<gene>
    <name evidence="2" type="ORF">RGD00_07430</name>
</gene>
<protein>
    <submittedName>
        <fullName evidence="2">RidA family protein</fullName>
        <ecNumber evidence="2">3.5.-.-</ecNumber>
    </submittedName>
</protein>
<organism evidence="2 3">
    <name type="scientific">Ruixingdingia sedimenti</name>
    <dbReference type="NCBI Taxonomy" id="3073604"/>
    <lineage>
        <taxon>Bacteria</taxon>
        <taxon>Pseudomonadati</taxon>
        <taxon>Pseudomonadota</taxon>
        <taxon>Alphaproteobacteria</taxon>
        <taxon>Rhodobacterales</taxon>
        <taxon>Paracoccaceae</taxon>
        <taxon>Ruixingdingia</taxon>
    </lineage>
</organism>
<keyword evidence="3" id="KW-1185">Reference proteome</keyword>
<dbReference type="PANTHER" id="PTHR11803">
    <property type="entry name" value="2-IMINOBUTANOATE/2-IMINOPROPANOATE DEAMINASE RIDA"/>
    <property type="match status" value="1"/>
</dbReference>
<keyword evidence="2" id="KW-0378">Hydrolase</keyword>
<dbReference type="Pfam" id="PF01042">
    <property type="entry name" value="Ribonuc_L-PSP"/>
    <property type="match status" value="1"/>
</dbReference>
<dbReference type="Gene3D" id="3.30.1330.40">
    <property type="entry name" value="RutC-like"/>
    <property type="match status" value="1"/>
</dbReference>
<dbReference type="GO" id="GO:0016787">
    <property type="term" value="F:hydrolase activity"/>
    <property type="evidence" value="ECO:0007669"/>
    <property type="project" value="UniProtKB-KW"/>
</dbReference>
<dbReference type="EMBL" id="JAVKPH010000006">
    <property type="protein sequence ID" value="MDR5652429.1"/>
    <property type="molecule type" value="Genomic_DNA"/>
</dbReference>
<dbReference type="Proteomes" id="UP001247754">
    <property type="component" value="Unassembled WGS sequence"/>
</dbReference>
<dbReference type="RefSeq" id="WP_310456677.1">
    <property type="nucleotide sequence ID" value="NZ_JAVKPH010000006.1"/>
</dbReference>
<reference evidence="2 3" key="1">
    <citation type="submission" date="2023-09" db="EMBL/GenBank/DDBJ databases">
        <title>Xinfangfangia sedmenti sp. nov., isolated the sedment.</title>
        <authorList>
            <person name="Xu L."/>
        </authorList>
    </citation>
    <scope>NUCLEOTIDE SEQUENCE [LARGE SCALE GENOMIC DNA]</scope>
    <source>
        <strain evidence="2 3">LG-4</strain>
    </source>
</reference>
<dbReference type="EC" id="3.5.-.-" evidence="2"/>
<proteinExistence type="inferred from homology"/>
<dbReference type="CDD" id="cd00448">
    <property type="entry name" value="YjgF_YER057c_UK114_family"/>
    <property type="match status" value="1"/>
</dbReference>
<name>A0ABU1F6C8_9RHOB</name>
<comment type="similarity">
    <text evidence="1">Belongs to the RutC family.</text>
</comment>
<sequence length="135" mass="14892">MALKKQRFISDKVAEYPPGHWSNTIRVGDQIWLSGFTARGADLKTIHGEGSAYEQTKVIFEKVKNCLEAAGSGMEDVVNMTIYVTNMADNKEIWRARQEFFTGDFPCSTLVQVAALGDPRILLEITCTAMAGSGK</sequence>
<comment type="caution">
    <text evidence="2">The sequence shown here is derived from an EMBL/GenBank/DDBJ whole genome shotgun (WGS) entry which is preliminary data.</text>
</comment>